<reference evidence="3 4" key="1">
    <citation type="submission" date="2022-06" db="EMBL/GenBank/DDBJ databases">
        <title>Halomicroarcula sp. a new haloarchaeum isolate from saline soil.</title>
        <authorList>
            <person name="Strakova D."/>
            <person name="Galisteo C."/>
            <person name="Sanchez-Porro C."/>
            <person name="Ventosa A."/>
        </authorList>
    </citation>
    <scope>NUCLEOTIDE SEQUENCE [LARGE SCALE GENOMIC DNA]</scope>
    <source>
        <strain evidence="3 4">S3CR25-11</strain>
    </source>
</reference>
<evidence type="ECO:0000256" key="1">
    <source>
        <dbReference type="SAM" id="Phobius"/>
    </source>
</evidence>
<feature type="domain" description="Inner membrane protein YgaP-like transmembrane" evidence="2">
    <location>
        <begin position="1"/>
        <end position="71"/>
    </location>
</feature>
<comment type="caution">
    <text evidence="3">The sequence shown here is derived from an EMBL/GenBank/DDBJ whole genome shotgun (WGS) entry which is preliminary data.</text>
</comment>
<keyword evidence="4" id="KW-1185">Reference proteome</keyword>
<feature type="transmembrane region" description="Helical" evidence="1">
    <location>
        <begin position="12"/>
        <end position="32"/>
    </location>
</feature>
<sequence>MERNVGTTDRRIRVALGTIAGVVAIAVLAGALQLSPLVALVLGLGAVILLVTGLVGVCGLYSVLGTNTCPVEQTE</sequence>
<dbReference type="InterPro" id="IPR021309">
    <property type="entry name" value="YgaP-like_TM"/>
</dbReference>
<name>A0ABU2FPT3_9EURY</name>
<protein>
    <submittedName>
        <fullName evidence="3">DUF2892 domain-containing protein</fullName>
    </submittedName>
</protein>
<dbReference type="Pfam" id="PF11127">
    <property type="entry name" value="YgaP-like_TM"/>
    <property type="match status" value="1"/>
</dbReference>
<evidence type="ECO:0000313" key="3">
    <source>
        <dbReference type="EMBL" id="MDS0282766.1"/>
    </source>
</evidence>
<accession>A0ABU2FPT3</accession>
<evidence type="ECO:0000259" key="2">
    <source>
        <dbReference type="Pfam" id="PF11127"/>
    </source>
</evidence>
<dbReference type="EMBL" id="JAMQOS010000003">
    <property type="protein sequence ID" value="MDS0282766.1"/>
    <property type="molecule type" value="Genomic_DNA"/>
</dbReference>
<feature type="transmembrane region" description="Helical" evidence="1">
    <location>
        <begin position="38"/>
        <end position="64"/>
    </location>
</feature>
<proteinExistence type="predicted"/>
<organism evidence="3 4">
    <name type="scientific">Haloarcula onubensis</name>
    <dbReference type="NCBI Taxonomy" id="2950539"/>
    <lineage>
        <taxon>Archaea</taxon>
        <taxon>Methanobacteriati</taxon>
        <taxon>Methanobacteriota</taxon>
        <taxon>Stenosarchaea group</taxon>
        <taxon>Halobacteria</taxon>
        <taxon>Halobacteriales</taxon>
        <taxon>Haloarculaceae</taxon>
        <taxon>Haloarcula</taxon>
    </lineage>
</organism>
<keyword evidence="1" id="KW-0472">Membrane</keyword>
<dbReference type="RefSeq" id="WP_310900593.1">
    <property type="nucleotide sequence ID" value="NZ_JAMQOS010000003.1"/>
</dbReference>
<keyword evidence="1" id="KW-1133">Transmembrane helix</keyword>
<dbReference type="Proteomes" id="UP001268864">
    <property type="component" value="Unassembled WGS sequence"/>
</dbReference>
<gene>
    <name evidence="3" type="ORF">NDI86_11575</name>
</gene>
<evidence type="ECO:0000313" key="4">
    <source>
        <dbReference type="Proteomes" id="UP001268864"/>
    </source>
</evidence>
<keyword evidence="1" id="KW-0812">Transmembrane</keyword>